<organism evidence="1 2">
    <name type="scientific">Ceratodon purpureus</name>
    <name type="common">Fire moss</name>
    <name type="synonym">Dicranum purpureum</name>
    <dbReference type="NCBI Taxonomy" id="3225"/>
    <lineage>
        <taxon>Eukaryota</taxon>
        <taxon>Viridiplantae</taxon>
        <taxon>Streptophyta</taxon>
        <taxon>Embryophyta</taxon>
        <taxon>Bryophyta</taxon>
        <taxon>Bryophytina</taxon>
        <taxon>Bryopsida</taxon>
        <taxon>Dicranidae</taxon>
        <taxon>Pseudoditrichales</taxon>
        <taxon>Ditrichaceae</taxon>
        <taxon>Ceratodon</taxon>
    </lineage>
</organism>
<evidence type="ECO:0000313" key="2">
    <source>
        <dbReference type="Proteomes" id="UP000822688"/>
    </source>
</evidence>
<protein>
    <submittedName>
        <fullName evidence="1">Uncharacterized protein</fullName>
    </submittedName>
</protein>
<name>A0A8T0IYD4_CERPU</name>
<reference evidence="1" key="1">
    <citation type="submission" date="2020-06" db="EMBL/GenBank/DDBJ databases">
        <title>WGS assembly of Ceratodon purpureus strain R40.</title>
        <authorList>
            <person name="Carey S.B."/>
            <person name="Jenkins J."/>
            <person name="Shu S."/>
            <person name="Lovell J.T."/>
            <person name="Sreedasyam A."/>
            <person name="Maumus F."/>
            <person name="Tiley G.P."/>
            <person name="Fernandez-Pozo N."/>
            <person name="Barry K."/>
            <person name="Chen C."/>
            <person name="Wang M."/>
            <person name="Lipzen A."/>
            <person name="Daum C."/>
            <person name="Saski C.A."/>
            <person name="Payton A.C."/>
            <person name="Mcbreen J.C."/>
            <person name="Conrad R.E."/>
            <person name="Kollar L.M."/>
            <person name="Olsson S."/>
            <person name="Huttunen S."/>
            <person name="Landis J.B."/>
            <person name="Wickett N.J."/>
            <person name="Johnson M.G."/>
            <person name="Rensing S.A."/>
            <person name="Grimwood J."/>
            <person name="Schmutz J."/>
            <person name="Mcdaniel S.F."/>
        </authorList>
    </citation>
    <scope>NUCLEOTIDE SEQUENCE</scope>
    <source>
        <strain evidence="1">R40</strain>
    </source>
</reference>
<evidence type="ECO:0000313" key="1">
    <source>
        <dbReference type="EMBL" id="KAG0588724.1"/>
    </source>
</evidence>
<gene>
    <name evidence="1" type="ORF">KC19_2G264500</name>
</gene>
<dbReference type="AlphaFoldDB" id="A0A8T0IYD4"/>
<proteinExistence type="predicted"/>
<sequence length="104" mass="11992">MHIHQCNHSNPGEPSLTIPSRIFNFGHPLVDGAVLQHQAEPRLNLQCRRDLFRKKRSRVLFKHHQRLPLASTAHAFLRIHFPPTVTKLPMHPAASLLILRSRHP</sequence>
<dbReference type="Proteomes" id="UP000822688">
    <property type="component" value="Chromosome 2"/>
</dbReference>
<dbReference type="EMBL" id="CM026422">
    <property type="protein sequence ID" value="KAG0588724.1"/>
    <property type="molecule type" value="Genomic_DNA"/>
</dbReference>
<keyword evidence="2" id="KW-1185">Reference proteome</keyword>
<accession>A0A8T0IYD4</accession>
<comment type="caution">
    <text evidence="1">The sequence shown here is derived from an EMBL/GenBank/DDBJ whole genome shotgun (WGS) entry which is preliminary data.</text>
</comment>